<dbReference type="AlphaFoldDB" id="A0A6C0BQ86"/>
<reference evidence="1" key="1">
    <citation type="journal article" date="2020" name="Nature">
        <title>Giant virus diversity and host interactions through global metagenomics.</title>
        <authorList>
            <person name="Schulz F."/>
            <person name="Roux S."/>
            <person name="Paez-Espino D."/>
            <person name="Jungbluth S."/>
            <person name="Walsh D.A."/>
            <person name="Denef V.J."/>
            <person name="McMahon K.D."/>
            <person name="Konstantinidis K.T."/>
            <person name="Eloe-Fadrosh E.A."/>
            <person name="Kyrpides N.C."/>
            <person name="Woyke T."/>
        </authorList>
    </citation>
    <scope>NUCLEOTIDE SEQUENCE</scope>
    <source>
        <strain evidence="1">GVMAG-M-3300018080-19</strain>
    </source>
</reference>
<evidence type="ECO:0000313" key="1">
    <source>
        <dbReference type="EMBL" id="QHS93794.1"/>
    </source>
</evidence>
<proteinExistence type="predicted"/>
<accession>A0A6C0BQ86</accession>
<organism evidence="1">
    <name type="scientific">viral metagenome</name>
    <dbReference type="NCBI Taxonomy" id="1070528"/>
    <lineage>
        <taxon>unclassified sequences</taxon>
        <taxon>metagenomes</taxon>
        <taxon>organismal metagenomes</taxon>
    </lineage>
</organism>
<protein>
    <submittedName>
        <fullName evidence="1">Uncharacterized protein</fullName>
    </submittedName>
</protein>
<name>A0A6C0BQ86_9ZZZZ</name>
<dbReference type="EMBL" id="MN739209">
    <property type="protein sequence ID" value="QHS93794.1"/>
    <property type="molecule type" value="Genomic_DNA"/>
</dbReference>
<sequence length="129" mass="14712">MGQQACKNLHDLSNICDIWLCATKVQDIKSESGSPSIQFLVDFKPNVNYMNIPIERGFLKVFPSIPTSKMIQGLQYEIKVYRDVVSPLVNYNVCPNFIRYLASGSCGLREFYYYFKSDEVSISATARHP</sequence>